<evidence type="ECO:0000313" key="2">
    <source>
        <dbReference type="Proteomes" id="UP001595629"/>
    </source>
</evidence>
<proteinExistence type="predicted"/>
<accession>A0ABV7TED9</accession>
<comment type="caution">
    <text evidence="1">The sequence shown here is derived from an EMBL/GenBank/DDBJ whole genome shotgun (WGS) entry which is preliminary data.</text>
</comment>
<protein>
    <submittedName>
        <fullName evidence="1">Uncharacterized protein</fullName>
    </submittedName>
</protein>
<name>A0ABV7TED9_9RHOB</name>
<gene>
    <name evidence="1" type="ORF">ACFORG_07300</name>
</gene>
<dbReference type="Proteomes" id="UP001595629">
    <property type="component" value="Unassembled WGS sequence"/>
</dbReference>
<reference evidence="2" key="1">
    <citation type="journal article" date="2019" name="Int. J. Syst. Evol. Microbiol.">
        <title>The Global Catalogue of Microorganisms (GCM) 10K type strain sequencing project: providing services to taxonomists for standard genome sequencing and annotation.</title>
        <authorList>
            <consortium name="The Broad Institute Genomics Platform"/>
            <consortium name="The Broad Institute Genome Sequencing Center for Infectious Disease"/>
            <person name="Wu L."/>
            <person name="Ma J."/>
        </authorList>
    </citation>
    <scope>NUCLEOTIDE SEQUENCE [LARGE SCALE GENOMIC DNA]</scope>
    <source>
        <strain evidence="2">KCTC 42911</strain>
    </source>
</reference>
<sequence>MTDEMEKMANEKARVLAALDAALTELETEGGDLRFFSAALLMAAFRLHADIEGPQSLVSAVTAAAVRVAKERGVAGTA</sequence>
<evidence type="ECO:0000313" key="1">
    <source>
        <dbReference type="EMBL" id="MFC3613563.1"/>
    </source>
</evidence>
<keyword evidence="2" id="KW-1185">Reference proteome</keyword>
<dbReference type="RefSeq" id="WP_386734749.1">
    <property type="nucleotide sequence ID" value="NZ_JBHRXI010000006.1"/>
</dbReference>
<organism evidence="1 2">
    <name type="scientific">Lutimaribacter marinistellae</name>
    <dbReference type="NCBI Taxonomy" id="1820329"/>
    <lineage>
        <taxon>Bacteria</taxon>
        <taxon>Pseudomonadati</taxon>
        <taxon>Pseudomonadota</taxon>
        <taxon>Alphaproteobacteria</taxon>
        <taxon>Rhodobacterales</taxon>
        <taxon>Roseobacteraceae</taxon>
        <taxon>Lutimaribacter</taxon>
    </lineage>
</organism>
<dbReference type="EMBL" id="JBHRXI010000006">
    <property type="protein sequence ID" value="MFC3613563.1"/>
    <property type="molecule type" value="Genomic_DNA"/>
</dbReference>